<dbReference type="EMBL" id="CAJOBA010000861">
    <property type="protein sequence ID" value="CAF3561421.1"/>
    <property type="molecule type" value="Genomic_DNA"/>
</dbReference>
<dbReference type="Proteomes" id="UP000682733">
    <property type="component" value="Unassembled WGS sequence"/>
</dbReference>
<dbReference type="Proteomes" id="UP000681722">
    <property type="component" value="Unassembled WGS sequence"/>
</dbReference>
<evidence type="ECO:0000313" key="6">
    <source>
        <dbReference type="Proteomes" id="UP000663829"/>
    </source>
</evidence>
<keyword evidence="6" id="KW-1185">Reference proteome</keyword>
<sequence length="498" mass="56334">GRVQWATFNLPALALNCNITQFNGYDACTDCKVHAIAIGKQIYYQYSAQSSSPKPDNDYVMSRRTTNSPKSVLHGVTEPTTLIEILLFPAQIPNDYMHLVHVGHFKTLVNYWNNFFFIQDVFDQLLPLNQFYQWKLIRTSSIPCIATNTPQWSTTSNERSQRQAKTVETVLITDGCVVGGSTTEQRTIIRDPCVSNCGDAFSDDELRFLTIAGPFQPVLSHYPVNQDLKSKGQTCKFAAKWFEEFPYLEYSIIKNAAFCFACRLFGSGPGAEQSEKAWVIDGVSNWGKMKGRGKDKLGKLAQHFQSISHTAALNRLSNFNRKTTNVDLMVDTNRKKADQQRAALMKYNQTVVSKLLDISRFLCRQGLAFRGSIERISPSNYISVTTDSTPDVSKREMYSIIVRFVRNFEIEERLVEFDELASKVEADIVSFMLNSFRKFKIDTSKIIGHSYEGANNMTGVNIGAKTLLNQELSSKLIFIPCGGHKSNIGMFVYTWIDR</sequence>
<organism evidence="3 6">
    <name type="scientific">Didymodactylos carnosus</name>
    <dbReference type="NCBI Taxonomy" id="1234261"/>
    <lineage>
        <taxon>Eukaryota</taxon>
        <taxon>Metazoa</taxon>
        <taxon>Spiralia</taxon>
        <taxon>Gnathifera</taxon>
        <taxon>Rotifera</taxon>
        <taxon>Eurotatoria</taxon>
        <taxon>Bdelloidea</taxon>
        <taxon>Philodinida</taxon>
        <taxon>Philodinidae</taxon>
        <taxon>Didymodactylos</taxon>
    </lineage>
</organism>
<dbReference type="SMART" id="SM00597">
    <property type="entry name" value="ZnF_TTF"/>
    <property type="match status" value="1"/>
</dbReference>
<dbReference type="PANTHER" id="PTHR45749">
    <property type="match status" value="1"/>
</dbReference>
<protein>
    <recommendedName>
        <fullName evidence="1">TTF-type domain-containing protein</fullName>
    </recommendedName>
</protein>
<name>A0A815R6L2_9BILA</name>
<dbReference type="EMBL" id="CAJOBC010086054">
    <property type="protein sequence ID" value="CAF4339210.1"/>
    <property type="molecule type" value="Genomic_DNA"/>
</dbReference>
<gene>
    <name evidence="3" type="ORF">GPM918_LOCUS35490</name>
    <name evidence="2" type="ORF">OVA965_LOCUS3548</name>
    <name evidence="5" type="ORF">SRO942_LOCUS36207</name>
    <name evidence="4" type="ORF">TMI583_LOCUS3547</name>
</gene>
<dbReference type="InterPro" id="IPR006580">
    <property type="entry name" value="Znf_TTF"/>
</dbReference>
<dbReference type="OrthoDB" id="1739706at2759"/>
<evidence type="ECO:0000313" key="3">
    <source>
        <dbReference type="EMBL" id="CAF1471757.1"/>
    </source>
</evidence>
<proteinExistence type="predicted"/>
<dbReference type="Proteomes" id="UP000663829">
    <property type="component" value="Unassembled WGS sequence"/>
</dbReference>
<dbReference type="AlphaFoldDB" id="A0A815R6L2"/>
<dbReference type="Proteomes" id="UP000677228">
    <property type="component" value="Unassembled WGS sequence"/>
</dbReference>
<evidence type="ECO:0000313" key="2">
    <source>
        <dbReference type="EMBL" id="CAF0779897.1"/>
    </source>
</evidence>
<feature type="non-terminal residue" evidence="3">
    <location>
        <position position="1"/>
    </location>
</feature>
<reference evidence="3" key="1">
    <citation type="submission" date="2021-02" db="EMBL/GenBank/DDBJ databases">
        <authorList>
            <person name="Nowell W R."/>
        </authorList>
    </citation>
    <scope>NUCLEOTIDE SEQUENCE</scope>
</reference>
<dbReference type="PANTHER" id="PTHR45749:SF21">
    <property type="entry name" value="DUF4371 DOMAIN-CONTAINING PROTEIN"/>
    <property type="match status" value="1"/>
</dbReference>
<dbReference type="EMBL" id="CAJNOQ010020587">
    <property type="protein sequence ID" value="CAF1471757.1"/>
    <property type="molecule type" value="Genomic_DNA"/>
</dbReference>
<comment type="caution">
    <text evidence="3">The sequence shown here is derived from an EMBL/GenBank/DDBJ whole genome shotgun (WGS) entry which is preliminary data.</text>
</comment>
<feature type="domain" description="TTF-type" evidence="1">
    <location>
        <begin position="233"/>
        <end position="325"/>
    </location>
</feature>
<evidence type="ECO:0000259" key="1">
    <source>
        <dbReference type="SMART" id="SM00597"/>
    </source>
</evidence>
<evidence type="ECO:0000313" key="4">
    <source>
        <dbReference type="EMBL" id="CAF3561421.1"/>
    </source>
</evidence>
<evidence type="ECO:0000313" key="5">
    <source>
        <dbReference type="EMBL" id="CAF4339210.1"/>
    </source>
</evidence>
<dbReference type="EMBL" id="CAJNOK010000861">
    <property type="protein sequence ID" value="CAF0779897.1"/>
    <property type="molecule type" value="Genomic_DNA"/>
</dbReference>
<accession>A0A815R6L2</accession>